<sequence>MANGQHSFVSQYYEHDVQSYGEGQPNSASNVPNGISPSMTSYTFCTLDPSMDSASHRQTSSSPIGSESSKSSASSLSSSSLGTVETGQAEKQGRRKGVPYIPSYMDPSNGPQPCVVCGDTATGFHYRCITCEGCKGFFRRTIQKGLQYHCKWNQNCDIDKATRNQCQECRYRKCISVGMAKDLVLDDRQRKAKRKLIEENRERKKNESVKMKYKPSNCDHEMLSVYEQTLIKQVNSAYESTVTKVRNRVTVPDGINTELQSADPAVWQQIADAMTPSIIKVVEFAKGVPGFIQLDVDDQILLLKSCCMEIMCLRASCRYDPDTEKLTLYNGMQLHKSQMSQGKLGVLVEPIFEFAVGLSKLKLDKTEVALLAAVLLMQSDRSELKDPEAVERIQDSILGAYKNYVTWKRPDQPVHWAKILMKVTDLRTISTRHAERVLCIRLDNSGEIPPLLFEVFNEGHVQI</sequence>
<dbReference type="GO" id="GO:0048384">
    <property type="term" value="P:retinoic acid receptor signaling pathway"/>
    <property type="evidence" value="ECO:0007669"/>
    <property type="project" value="TreeGrafter"/>
</dbReference>
<evidence type="ECO:0000259" key="13">
    <source>
        <dbReference type="PROSITE" id="PS51843"/>
    </source>
</evidence>
<comment type="similarity">
    <text evidence="1">Belongs to the nuclear hormone receptor family. NR1 subfamily.</text>
</comment>
<protein>
    <submittedName>
        <fullName evidence="14">Uncharacterized protein</fullName>
    </submittedName>
</protein>
<feature type="compositionally biased region" description="Low complexity" evidence="11">
    <location>
        <begin position="60"/>
        <end position="80"/>
    </location>
</feature>
<dbReference type="EMBL" id="JAEAOA010001142">
    <property type="protein sequence ID" value="KAK3601999.1"/>
    <property type="molecule type" value="Genomic_DNA"/>
</dbReference>
<evidence type="ECO:0000313" key="15">
    <source>
        <dbReference type="Proteomes" id="UP001195483"/>
    </source>
</evidence>
<comment type="caution">
    <text evidence="14">The sequence shown here is derived from an EMBL/GenBank/DDBJ whole genome shotgun (WGS) entry which is preliminary data.</text>
</comment>
<dbReference type="GO" id="GO:0004879">
    <property type="term" value="F:nuclear receptor activity"/>
    <property type="evidence" value="ECO:0007669"/>
    <property type="project" value="InterPro"/>
</dbReference>
<evidence type="ECO:0000256" key="8">
    <source>
        <dbReference type="ARBA" id="ARBA00023170"/>
    </source>
</evidence>
<dbReference type="PROSITE" id="PS51030">
    <property type="entry name" value="NUCLEAR_REC_DBD_2"/>
    <property type="match status" value="1"/>
</dbReference>
<dbReference type="Gene3D" id="3.30.50.10">
    <property type="entry name" value="Erythroid Transcription Factor GATA-1, subunit A"/>
    <property type="match status" value="1"/>
</dbReference>
<evidence type="ECO:0000256" key="1">
    <source>
        <dbReference type="ARBA" id="ARBA00008092"/>
    </source>
</evidence>
<keyword evidence="15" id="KW-1185">Reference proteome</keyword>
<dbReference type="GO" id="GO:0005634">
    <property type="term" value="C:nucleus"/>
    <property type="evidence" value="ECO:0007669"/>
    <property type="project" value="UniProtKB-SubCell"/>
</dbReference>
<keyword evidence="9 10" id="KW-0539">Nucleus</keyword>
<evidence type="ECO:0000256" key="4">
    <source>
        <dbReference type="ARBA" id="ARBA00022833"/>
    </source>
</evidence>
<comment type="subcellular location">
    <subcellularLocation>
        <location evidence="10">Nucleus</location>
    </subcellularLocation>
</comment>
<evidence type="ECO:0000256" key="3">
    <source>
        <dbReference type="ARBA" id="ARBA00022771"/>
    </source>
</evidence>
<reference evidence="14" key="3">
    <citation type="submission" date="2023-05" db="EMBL/GenBank/DDBJ databases">
        <authorList>
            <person name="Smith C.H."/>
        </authorList>
    </citation>
    <scope>NUCLEOTIDE SEQUENCE</scope>
    <source>
        <strain evidence="14">CHS0354</strain>
        <tissue evidence="14">Mantle</tissue>
    </source>
</reference>
<dbReference type="FunFam" id="3.30.50.10:FF:000030">
    <property type="entry name" value="Nuclear Hormone Receptor family"/>
    <property type="match status" value="1"/>
</dbReference>
<proteinExistence type="inferred from homology"/>
<dbReference type="SMART" id="SM00399">
    <property type="entry name" value="ZnF_C4"/>
    <property type="match status" value="1"/>
</dbReference>
<evidence type="ECO:0000256" key="6">
    <source>
        <dbReference type="ARBA" id="ARBA00023125"/>
    </source>
</evidence>
<feature type="domain" description="NR LBD" evidence="13">
    <location>
        <begin position="226"/>
        <end position="459"/>
    </location>
</feature>
<dbReference type="InterPro" id="IPR035500">
    <property type="entry name" value="NHR-like_dom_sf"/>
</dbReference>
<dbReference type="AlphaFoldDB" id="A0AAE0T261"/>
<evidence type="ECO:0000256" key="10">
    <source>
        <dbReference type="RuleBase" id="RU004334"/>
    </source>
</evidence>
<organism evidence="14 15">
    <name type="scientific">Potamilus streckersoni</name>
    <dbReference type="NCBI Taxonomy" id="2493646"/>
    <lineage>
        <taxon>Eukaryota</taxon>
        <taxon>Metazoa</taxon>
        <taxon>Spiralia</taxon>
        <taxon>Lophotrochozoa</taxon>
        <taxon>Mollusca</taxon>
        <taxon>Bivalvia</taxon>
        <taxon>Autobranchia</taxon>
        <taxon>Heteroconchia</taxon>
        <taxon>Palaeoheterodonta</taxon>
        <taxon>Unionida</taxon>
        <taxon>Unionoidea</taxon>
        <taxon>Unionidae</taxon>
        <taxon>Ambleminae</taxon>
        <taxon>Lampsilini</taxon>
        <taxon>Potamilus</taxon>
    </lineage>
</organism>
<dbReference type="SUPFAM" id="SSF48508">
    <property type="entry name" value="Nuclear receptor ligand-binding domain"/>
    <property type="match status" value="1"/>
</dbReference>
<dbReference type="Pfam" id="PF00105">
    <property type="entry name" value="zf-C4"/>
    <property type="match status" value="1"/>
</dbReference>
<dbReference type="PANTHER" id="PTHR24082:SF330">
    <property type="entry name" value="THYROID HORMONE RECEPTOR BETA"/>
    <property type="match status" value="1"/>
</dbReference>
<dbReference type="Pfam" id="PF00104">
    <property type="entry name" value="Hormone_recep"/>
    <property type="match status" value="1"/>
</dbReference>
<keyword evidence="8 10" id="KW-0675">Receptor</keyword>
<dbReference type="GO" id="GO:0045944">
    <property type="term" value="P:positive regulation of transcription by RNA polymerase II"/>
    <property type="evidence" value="ECO:0007669"/>
    <property type="project" value="TreeGrafter"/>
</dbReference>
<dbReference type="InterPro" id="IPR050234">
    <property type="entry name" value="Nuclear_hormone_rcpt_NR1"/>
</dbReference>
<dbReference type="GO" id="GO:0008270">
    <property type="term" value="F:zinc ion binding"/>
    <property type="evidence" value="ECO:0007669"/>
    <property type="project" value="UniProtKB-KW"/>
</dbReference>
<keyword evidence="7 10" id="KW-0804">Transcription</keyword>
<reference evidence="14" key="2">
    <citation type="journal article" date="2021" name="Genome Biol. Evol.">
        <title>Developing a high-quality reference genome for a parasitic bivalve with doubly uniparental inheritance (Bivalvia: Unionida).</title>
        <authorList>
            <person name="Smith C.H."/>
        </authorList>
    </citation>
    <scope>NUCLEOTIDE SEQUENCE</scope>
    <source>
        <strain evidence="14">CHS0354</strain>
        <tissue evidence="14">Mantle</tissue>
    </source>
</reference>
<name>A0AAE0T261_9BIVA</name>
<feature type="domain" description="Nuclear receptor" evidence="12">
    <location>
        <begin position="111"/>
        <end position="186"/>
    </location>
</feature>
<dbReference type="InterPro" id="IPR000536">
    <property type="entry name" value="Nucl_hrmn_rcpt_lig-bd"/>
</dbReference>
<dbReference type="PRINTS" id="PR00546">
    <property type="entry name" value="THYROIDHORMR"/>
</dbReference>
<reference evidence="14" key="1">
    <citation type="journal article" date="2021" name="Genome Biol. Evol.">
        <title>A High-Quality Reference Genome for a Parasitic Bivalve with Doubly Uniparental Inheritance (Bivalvia: Unionida).</title>
        <authorList>
            <person name="Smith C.H."/>
        </authorList>
    </citation>
    <scope>NUCLEOTIDE SEQUENCE</scope>
    <source>
        <strain evidence="14">CHS0354</strain>
    </source>
</reference>
<dbReference type="PROSITE" id="PS00031">
    <property type="entry name" value="NUCLEAR_REC_DBD_1"/>
    <property type="match status" value="1"/>
</dbReference>
<dbReference type="InterPro" id="IPR001628">
    <property type="entry name" value="Znf_hrmn_rcpt"/>
</dbReference>
<dbReference type="PRINTS" id="PR00047">
    <property type="entry name" value="STROIDFINGER"/>
</dbReference>
<keyword evidence="3 10" id="KW-0863">Zinc-finger</keyword>
<dbReference type="PROSITE" id="PS51843">
    <property type="entry name" value="NR_LBD"/>
    <property type="match status" value="1"/>
</dbReference>
<dbReference type="PANTHER" id="PTHR24082">
    <property type="entry name" value="NUCLEAR HORMONE RECEPTOR"/>
    <property type="match status" value="1"/>
</dbReference>
<dbReference type="CDD" id="cd06961">
    <property type="entry name" value="NR_DBD_TR"/>
    <property type="match status" value="1"/>
</dbReference>
<evidence type="ECO:0000256" key="2">
    <source>
        <dbReference type="ARBA" id="ARBA00022723"/>
    </source>
</evidence>
<evidence type="ECO:0000256" key="5">
    <source>
        <dbReference type="ARBA" id="ARBA00023015"/>
    </source>
</evidence>
<dbReference type="InterPro" id="IPR001723">
    <property type="entry name" value="Nuclear_hrmn_rcpt"/>
</dbReference>
<dbReference type="GO" id="GO:0000122">
    <property type="term" value="P:negative regulation of transcription by RNA polymerase II"/>
    <property type="evidence" value="ECO:0007669"/>
    <property type="project" value="TreeGrafter"/>
</dbReference>
<keyword evidence="4 10" id="KW-0862">Zinc</keyword>
<dbReference type="Gene3D" id="1.10.565.10">
    <property type="entry name" value="Retinoid X Receptor"/>
    <property type="match status" value="1"/>
</dbReference>
<keyword evidence="6 10" id="KW-0238">DNA-binding</keyword>
<evidence type="ECO:0000256" key="11">
    <source>
        <dbReference type="SAM" id="MobiDB-lite"/>
    </source>
</evidence>
<dbReference type="GO" id="GO:0030154">
    <property type="term" value="P:cell differentiation"/>
    <property type="evidence" value="ECO:0007669"/>
    <property type="project" value="TreeGrafter"/>
</dbReference>
<evidence type="ECO:0000259" key="12">
    <source>
        <dbReference type="PROSITE" id="PS51030"/>
    </source>
</evidence>
<dbReference type="PRINTS" id="PR00398">
    <property type="entry name" value="STRDHORMONER"/>
</dbReference>
<keyword evidence="2 10" id="KW-0479">Metal-binding</keyword>
<evidence type="ECO:0000313" key="14">
    <source>
        <dbReference type="EMBL" id="KAK3601999.1"/>
    </source>
</evidence>
<evidence type="ECO:0000256" key="7">
    <source>
        <dbReference type="ARBA" id="ARBA00023163"/>
    </source>
</evidence>
<dbReference type="Proteomes" id="UP001195483">
    <property type="component" value="Unassembled WGS sequence"/>
</dbReference>
<accession>A0AAE0T261</accession>
<evidence type="ECO:0000256" key="9">
    <source>
        <dbReference type="ARBA" id="ARBA00023242"/>
    </source>
</evidence>
<feature type="region of interest" description="Disordered" evidence="11">
    <location>
        <begin position="51"/>
        <end position="98"/>
    </location>
</feature>
<dbReference type="InterPro" id="IPR013088">
    <property type="entry name" value="Znf_NHR/GATA"/>
</dbReference>
<dbReference type="GO" id="GO:0000978">
    <property type="term" value="F:RNA polymerase II cis-regulatory region sequence-specific DNA binding"/>
    <property type="evidence" value="ECO:0007669"/>
    <property type="project" value="TreeGrafter"/>
</dbReference>
<dbReference type="SUPFAM" id="SSF57716">
    <property type="entry name" value="Glucocorticoid receptor-like (DNA-binding domain)"/>
    <property type="match status" value="1"/>
</dbReference>
<dbReference type="SMART" id="SM00430">
    <property type="entry name" value="HOLI"/>
    <property type="match status" value="1"/>
</dbReference>
<gene>
    <name evidence="14" type="ORF">CHS0354_018582</name>
</gene>
<dbReference type="InterPro" id="IPR001728">
    <property type="entry name" value="ThyrH_rcpt"/>
</dbReference>
<keyword evidence="5 10" id="KW-0805">Transcription regulation</keyword>